<dbReference type="Pfam" id="PF00571">
    <property type="entry name" value="CBS"/>
    <property type="match status" value="2"/>
</dbReference>
<feature type="domain" description="CBS" evidence="13">
    <location>
        <begin position="207"/>
        <end position="265"/>
    </location>
</feature>
<sequence length="325" mass="35167">MVIINDALLLEYAKETLEIEINEAQRMLDRLDESIVFACRMLLDCTGKVAVSGIGKSGHIGKKIAASLASTGTPAFFVHPAEALHGDLGMIGTQDVVMFISYSGRACEIITLMPLLADSGIPVIAFTGDISSPLAKGATCVLNIKIQREACPMELSPTSSTVNTLMMGDALTMALMRHRGFSLEQFARSHPGGRLGAQLLNCVHHLMRTGENISKVFWKVTVMDAMFELSRTGLGLTAVCDNHNRVAGVFTDGDLRRWIVQGKSLDDPVDIAMTKPGYCILKEWRASVALKALHQRKITAAPVVDKLGILVGSINMHDLHQAGIE</sequence>
<dbReference type="InterPro" id="IPR046348">
    <property type="entry name" value="SIS_dom_sf"/>
</dbReference>
<proteinExistence type="inferred from homology"/>
<dbReference type="InterPro" id="IPR050986">
    <property type="entry name" value="GutQ/KpsF_isomerases"/>
</dbReference>
<dbReference type="Gene3D" id="3.40.50.10490">
    <property type="entry name" value="Glucose-6-phosphate isomerase like protein, domain 1"/>
    <property type="match status" value="1"/>
</dbReference>
<evidence type="ECO:0000259" key="14">
    <source>
        <dbReference type="PROSITE" id="PS51464"/>
    </source>
</evidence>
<dbReference type="PIRSF" id="PIRSF004692">
    <property type="entry name" value="KdsD_KpsF"/>
    <property type="match status" value="1"/>
</dbReference>
<keyword evidence="7" id="KW-0067">ATP-binding</keyword>
<evidence type="ECO:0000256" key="8">
    <source>
        <dbReference type="ARBA" id="ARBA00022985"/>
    </source>
</evidence>
<dbReference type="PROSITE" id="PS51371">
    <property type="entry name" value="CBS"/>
    <property type="match status" value="2"/>
</dbReference>
<keyword evidence="5" id="KW-0547">Nucleotide-binding</keyword>
<dbReference type="NCBIfam" id="TIGR00393">
    <property type="entry name" value="kpsF"/>
    <property type="match status" value="1"/>
</dbReference>
<dbReference type="InterPro" id="IPR000644">
    <property type="entry name" value="CBS_dom"/>
</dbReference>
<name>A0ABN4AYD1_9ENTR</name>
<keyword evidence="4" id="KW-0677">Repeat</keyword>
<dbReference type="PROSITE" id="PS51464">
    <property type="entry name" value="SIS"/>
    <property type="match status" value="1"/>
</dbReference>
<keyword evidence="8" id="KW-0448">Lipopolysaccharide biosynthesis</keyword>
<evidence type="ECO:0000256" key="9">
    <source>
        <dbReference type="ARBA" id="ARBA00023122"/>
    </source>
</evidence>
<dbReference type="RefSeq" id="WP_015344708.1">
    <property type="nucleotide sequence ID" value="NC_020075.1"/>
</dbReference>
<dbReference type="Pfam" id="PF01380">
    <property type="entry name" value="SIS"/>
    <property type="match status" value="1"/>
</dbReference>
<evidence type="ECO:0000259" key="13">
    <source>
        <dbReference type="PROSITE" id="PS51371"/>
    </source>
</evidence>
<accession>A0ABN4AYD1</accession>
<comment type="catalytic activity">
    <reaction evidence="11">
        <text>D-arabinose 5-phosphate = D-ribulose 5-phosphate</text>
        <dbReference type="Rhea" id="RHEA:23104"/>
        <dbReference type="ChEBI" id="CHEBI:57693"/>
        <dbReference type="ChEBI" id="CHEBI:58121"/>
        <dbReference type="EC" id="5.3.1.13"/>
    </reaction>
</comment>
<dbReference type="NCBIfam" id="NF008581">
    <property type="entry name" value="PRK11543.1"/>
    <property type="match status" value="1"/>
</dbReference>
<evidence type="ECO:0000256" key="12">
    <source>
        <dbReference type="PROSITE-ProRule" id="PRU00703"/>
    </source>
</evidence>
<evidence type="ECO:0000256" key="11">
    <source>
        <dbReference type="PIRNR" id="PIRNR004692"/>
    </source>
</evidence>
<keyword evidence="16" id="KW-1185">Reference proteome</keyword>
<dbReference type="EC" id="5.3.1.13" evidence="11"/>
<evidence type="ECO:0000313" key="16">
    <source>
        <dbReference type="Proteomes" id="UP000011067"/>
    </source>
</evidence>
<keyword evidence="6" id="KW-0862">Zinc</keyword>
<organism evidence="15 16">
    <name type="scientific">Candidatus Blochmanniella chromaiodes str. 640</name>
    <dbReference type="NCBI Taxonomy" id="1240471"/>
    <lineage>
        <taxon>Bacteria</taxon>
        <taxon>Pseudomonadati</taxon>
        <taxon>Pseudomonadota</taxon>
        <taxon>Gammaproteobacteria</taxon>
        <taxon>Enterobacterales</taxon>
        <taxon>Enterobacteriaceae</taxon>
        <taxon>ant endosymbionts</taxon>
        <taxon>Candidatus Blochmanniella</taxon>
    </lineage>
</organism>
<evidence type="ECO:0000256" key="6">
    <source>
        <dbReference type="ARBA" id="ARBA00022833"/>
    </source>
</evidence>
<evidence type="ECO:0000256" key="3">
    <source>
        <dbReference type="ARBA" id="ARBA00022723"/>
    </source>
</evidence>
<feature type="domain" description="SIS" evidence="14">
    <location>
        <begin position="38"/>
        <end position="181"/>
    </location>
</feature>
<evidence type="ECO:0000256" key="10">
    <source>
        <dbReference type="ARBA" id="ARBA00023235"/>
    </source>
</evidence>
<evidence type="ECO:0000256" key="7">
    <source>
        <dbReference type="ARBA" id="ARBA00022840"/>
    </source>
</evidence>
<protein>
    <recommendedName>
        <fullName evidence="11">Arabinose 5-phosphate isomerase</fullName>
        <shortName evidence="11">API</shortName>
        <ecNumber evidence="11">5.3.1.13</ecNumber>
    </recommendedName>
</protein>
<dbReference type="InterPro" id="IPR001347">
    <property type="entry name" value="SIS_dom"/>
</dbReference>
<evidence type="ECO:0000256" key="1">
    <source>
        <dbReference type="ARBA" id="ARBA00008165"/>
    </source>
</evidence>
<evidence type="ECO:0000313" key="15">
    <source>
        <dbReference type="EMBL" id="AGC03734.1"/>
    </source>
</evidence>
<dbReference type="SUPFAM" id="SSF53697">
    <property type="entry name" value="SIS domain"/>
    <property type="match status" value="1"/>
</dbReference>
<dbReference type="CDD" id="cd04604">
    <property type="entry name" value="CBS_pair_SIS_assoc"/>
    <property type="match status" value="1"/>
</dbReference>
<evidence type="ECO:0000256" key="5">
    <source>
        <dbReference type="ARBA" id="ARBA00022741"/>
    </source>
</evidence>
<keyword evidence="9 12" id="KW-0129">CBS domain</keyword>
<dbReference type="CDD" id="cd05014">
    <property type="entry name" value="SIS_Kpsf"/>
    <property type="match status" value="1"/>
</dbReference>
<gene>
    <name evidence="15" type="primary">gutQ</name>
    <name evidence="15" type="ORF">BCHRO640_488</name>
</gene>
<comment type="similarity">
    <text evidence="1 11">Belongs to the SIS family. GutQ/KpsF subfamily.</text>
</comment>
<dbReference type="InterPro" id="IPR035474">
    <property type="entry name" value="SIS_Kpsf"/>
</dbReference>
<keyword evidence="10 11" id="KW-0413">Isomerase</keyword>
<dbReference type="Proteomes" id="UP000011067">
    <property type="component" value="Chromosome"/>
</dbReference>
<feature type="domain" description="CBS" evidence="13">
    <location>
        <begin position="273"/>
        <end position="325"/>
    </location>
</feature>
<evidence type="ECO:0000256" key="2">
    <source>
        <dbReference type="ARBA" id="ARBA00011881"/>
    </source>
</evidence>
<dbReference type="EMBL" id="CP003903">
    <property type="protein sequence ID" value="AGC03734.1"/>
    <property type="molecule type" value="Genomic_DNA"/>
</dbReference>
<keyword evidence="3" id="KW-0479">Metal-binding</keyword>
<dbReference type="InterPro" id="IPR004800">
    <property type="entry name" value="KdsD/KpsF-type"/>
</dbReference>
<evidence type="ECO:0000256" key="4">
    <source>
        <dbReference type="ARBA" id="ARBA00022737"/>
    </source>
</evidence>
<dbReference type="InterPro" id="IPR046342">
    <property type="entry name" value="CBS_dom_sf"/>
</dbReference>
<dbReference type="PANTHER" id="PTHR42745">
    <property type="match status" value="1"/>
</dbReference>
<dbReference type="PANTHER" id="PTHR42745:SF2">
    <property type="entry name" value="ARABINOSE 5-PHOSPHATE ISOMERASE GUTQ"/>
    <property type="match status" value="1"/>
</dbReference>
<dbReference type="Gene3D" id="3.10.580.10">
    <property type="entry name" value="CBS-domain"/>
    <property type="match status" value="1"/>
</dbReference>
<reference evidence="15 16" key="1">
    <citation type="journal article" date="2013" name="Genome Biol. Evol.">
        <title>Sequence context of indel mutations and their effect on protein evolution in a bacterial endosymbiont.</title>
        <authorList>
            <person name="Williams L.E."/>
            <person name="Wernegreen J.J."/>
        </authorList>
    </citation>
    <scope>NUCLEOTIDE SEQUENCE [LARGE SCALE GENOMIC DNA]</scope>
    <source>
        <strain evidence="15 16">640</strain>
    </source>
</reference>
<comment type="subunit">
    <text evidence="2">Homotetramer.</text>
</comment>